<dbReference type="InterPro" id="IPR020846">
    <property type="entry name" value="MFS_dom"/>
</dbReference>
<keyword evidence="3 6" id="KW-1133">Transmembrane helix</keyword>
<feature type="domain" description="Major facilitator superfamily (MFS) profile" evidence="7">
    <location>
        <begin position="10"/>
        <end position="481"/>
    </location>
</feature>
<feature type="transmembrane region" description="Helical" evidence="6">
    <location>
        <begin position="45"/>
        <end position="64"/>
    </location>
</feature>
<evidence type="ECO:0000256" key="5">
    <source>
        <dbReference type="SAM" id="MobiDB-lite"/>
    </source>
</evidence>
<dbReference type="Proteomes" id="UP001589646">
    <property type="component" value="Unassembled WGS sequence"/>
</dbReference>
<dbReference type="Gene3D" id="1.20.1250.20">
    <property type="entry name" value="MFS general substrate transporter like domains"/>
    <property type="match status" value="1"/>
</dbReference>
<gene>
    <name evidence="8" type="ORF">ACFFRN_08685</name>
</gene>
<feature type="transmembrane region" description="Helical" evidence="6">
    <location>
        <begin position="448"/>
        <end position="470"/>
    </location>
</feature>
<dbReference type="CDD" id="cd17321">
    <property type="entry name" value="MFS_MMR_MDR_like"/>
    <property type="match status" value="1"/>
</dbReference>
<feature type="transmembrane region" description="Helical" evidence="6">
    <location>
        <begin position="314"/>
        <end position="335"/>
    </location>
</feature>
<comment type="subcellular location">
    <subcellularLocation>
        <location evidence="1">Cell membrane</location>
        <topology evidence="1">Multi-pass membrane protein</topology>
    </subcellularLocation>
</comment>
<dbReference type="InterPro" id="IPR036259">
    <property type="entry name" value="MFS_trans_sf"/>
</dbReference>
<dbReference type="SUPFAM" id="SSF103473">
    <property type="entry name" value="MFS general substrate transporter"/>
    <property type="match status" value="1"/>
</dbReference>
<comment type="caution">
    <text evidence="8">The sequence shown here is derived from an EMBL/GenBank/DDBJ whole genome shotgun (WGS) entry which is preliminary data.</text>
</comment>
<evidence type="ECO:0000313" key="9">
    <source>
        <dbReference type="Proteomes" id="UP001589646"/>
    </source>
</evidence>
<accession>A0ABV5PTY8</accession>
<keyword evidence="4 6" id="KW-0472">Membrane</keyword>
<dbReference type="PROSITE" id="PS50850">
    <property type="entry name" value="MFS"/>
    <property type="match status" value="1"/>
</dbReference>
<evidence type="ECO:0000256" key="4">
    <source>
        <dbReference type="ARBA" id="ARBA00023136"/>
    </source>
</evidence>
<dbReference type="PANTHER" id="PTHR42718:SF42">
    <property type="entry name" value="EXPORT PROTEIN"/>
    <property type="match status" value="1"/>
</dbReference>
<feature type="transmembrane region" description="Helical" evidence="6">
    <location>
        <begin position="414"/>
        <end position="436"/>
    </location>
</feature>
<feature type="transmembrane region" description="Helical" evidence="6">
    <location>
        <begin position="131"/>
        <end position="152"/>
    </location>
</feature>
<protein>
    <submittedName>
        <fullName evidence="8">MFS transporter</fullName>
    </submittedName>
</protein>
<name>A0ABV5PTY8_9ACTN</name>
<evidence type="ECO:0000256" key="1">
    <source>
        <dbReference type="ARBA" id="ARBA00004651"/>
    </source>
</evidence>
<evidence type="ECO:0000256" key="2">
    <source>
        <dbReference type="ARBA" id="ARBA00022692"/>
    </source>
</evidence>
<keyword evidence="2 6" id="KW-0812">Transmembrane</keyword>
<feature type="transmembrane region" description="Helical" evidence="6">
    <location>
        <begin position="236"/>
        <end position="256"/>
    </location>
</feature>
<keyword evidence="9" id="KW-1185">Reference proteome</keyword>
<proteinExistence type="predicted"/>
<feature type="transmembrane region" description="Helical" evidence="6">
    <location>
        <begin position="76"/>
        <end position="99"/>
    </location>
</feature>
<reference evidence="8 9" key="1">
    <citation type="submission" date="2024-09" db="EMBL/GenBank/DDBJ databases">
        <authorList>
            <person name="Sun Q."/>
            <person name="Mori K."/>
        </authorList>
    </citation>
    <scope>NUCLEOTIDE SEQUENCE [LARGE SCALE GENOMIC DNA]</scope>
    <source>
        <strain evidence="8 9">JCM 3323</strain>
    </source>
</reference>
<organism evidence="8 9">
    <name type="scientific">Nonomuraea roseola</name>
    <dbReference type="NCBI Taxonomy" id="46179"/>
    <lineage>
        <taxon>Bacteria</taxon>
        <taxon>Bacillati</taxon>
        <taxon>Actinomycetota</taxon>
        <taxon>Actinomycetes</taxon>
        <taxon>Streptosporangiales</taxon>
        <taxon>Streptosporangiaceae</taxon>
        <taxon>Nonomuraea</taxon>
    </lineage>
</organism>
<dbReference type="Pfam" id="PF07690">
    <property type="entry name" value="MFS_1"/>
    <property type="match status" value="1"/>
</dbReference>
<feature type="transmembrane region" description="Helical" evidence="6">
    <location>
        <begin position="210"/>
        <end position="230"/>
    </location>
</feature>
<dbReference type="InterPro" id="IPR011701">
    <property type="entry name" value="MFS"/>
</dbReference>
<dbReference type="PANTHER" id="PTHR42718">
    <property type="entry name" value="MAJOR FACILITATOR SUPERFAMILY MULTIDRUG TRANSPORTER MFSC"/>
    <property type="match status" value="1"/>
</dbReference>
<feature type="transmembrane region" description="Helical" evidence="6">
    <location>
        <begin position="164"/>
        <end position="183"/>
    </location>
</feature>
<feature type="transmembrane region" description="Helical" evidence="6">
    <location>
        <begin position="105"/>
        <end position="124"/>
    </location>
</feature>
<dbReference type="EMBL" id="JBHMCE010000003">
    <property type="protein sequence ID" value="MFB9526683.1"/>
    <property type="molecule type" value="Genomic_DNA"/>
</dbReference>
<feature type="transmembrane region" description="Helical" evidence="6">
    <location>
        <begin position="373"/>
        <end position="393"/>
    </location>
</feature>
<feature type="region of interest" description="Disordered" evidence="5">
    <location>
        <begin position="479"/>
        <end position="498"/>
    </location>
</feature>
<dbReference type="RefSeq" id="WP_346123765.1">
    <property type="nucleotide sequence ID" value="NZ_BAAAXC010000014.1"/>
</dbReference>
<dbReference type="Gene3D" id="1.20.1720.10">
    <property type="entry name" value="Multidrug resistance protein D"/>
    <property type="match status" value="1"/>
</dbReference>
<evidence type="ECO:0000256" key="3">
    <source>
        <dbReference type="ARBA" id="ARBA00022989"/>
    </source>
</evidence>
<evidence type="ECO:0000256" key="6">
    <source>
        <dbReference type="SAM" id="Phobius"/>
    </source>
</evidence>
<evidence type="ECO:0000313" key="8">
    <source>
        <dbReference type="EMBL" id="MFB9526683.1"/>
    </source>
</evidence>
<evidence type="ECO:0000259" key="7">
    <source>
        <dbReference type="PROSITE" id="PS50850"/>
    </source>
</evidence>
<feature type="transmembrane region" description="Helical" evidence="6">
    <location>
        <begin position="277"/>
        <end position="302"/>
    </location>
</feature>
<sequence>MRPGRHRQLTLAASVTGAVIVALDGTVLTIAQPALQRDLHASFAQVQWTSTGYLIAVAALLVLAGRLGDRYGHREVFAAGTLGFAATSAAIALAPGIGWVVGLRVAQGLFGALLQPATLGMLRAAFPAERLAMAIAVRSGAIGLAAAAGPLVGGALTAHFGWRSVFLVNVAPALAIGVAALAVRVPAPRDSGAGVGTGAKAAADGRTARLGLTGACLLAAALACLVHTLVEVPRTGWTVGTALGLTAAVAAGGTFVQHQRVAAHPLIPRHVLASGALTAALAVLLAASTAMFGALFVGSYFLQEVLALDPLQSGLRVLPLAVMMVVGAPVAAVLLRRQGPRRTALAAMALVSSGMLLLAGADRSADSPAMAGAFLMLGAGFGTVMVTATAVVVQQASADDAGVSGGLKQTIMNIGPALGIALATTSITLIAPGLAAGQAVDGGSRWTAAAFGGAMGPTLLLLAAVVALGVPAAARLPSRAAGPLPPPASGGSGLPRRP</sequence>
<feature type="transmembrane region" description="Helical" evidence="6">
    <location>
        <begin position="342"/>
        <end position="361"/>
    </location>
</feature>